<organism evidence="5 6">
    <name type="scientific">Nyctereutes procyonoides</name>
    <name type="common">Raccoon dog</name>
    <name type="synonym">Canis procyonoides</name>
    <dbReference type="NCBI Taxonomy" id="34880"/>
    <lineage>
        <taxon>Eukaryota</taxon>
        <taxon>Metazoa</taxon>
        <taxon>Chordata</taxon>
        <taxon>Craniata</taxon>
        <taxon>Vertebrata</taxon>
        <taxon>Euteleostomi</taxon>
        <taxon>Mammalia</taxon>
        <taxon>Eutheria</taxon>
        <taxon>Laurasiatheria</taxon>
        <taxon>Carnivora</taxon>
        <taxon>Caniformia</taxon>
        <taxon>Canidae</taxon>
        <taxon>Nyctereutes</taxon>
    </lineage>
</organism>
<protein>
    <submittedName>
        <fullName evidence="5">(raccoon dog) hypothetical protein</fullName>
    </submittedName>
</protein>
<dbReference type="PANTHER" id="PTHR24418">
    <property type="entry name" value="TYROSINE-PROTEIN KINASE"/>
    <property type="match status" value="1"/>
</dbReference>
<reference evidence="5" key="1">
    <citation type="submission" date="2020-12" db="EMBL/GenBank/DDBJ databases">
        <authorList>
            <consortium name="Molecular Ecology Group"/>
        </authorList>
    </citation>
    <scope>NUCLEOTIDE SEQUENCE</scope>
    <source>
        <strain evidence="5">TBG_1078</strain>
    </source>
</reference>
<dbReference type="Gene3D" id="3.30.200.20">
    <property type="entry name" value="Phosphorylase Kinase, domain 1"/>
    <property type="match status" value="1"/>
</dbReference>
<feature type="region of interest" description="Disordered" evidence="3">
    <location>
        <begin position="327"/>
        <end position="382"/>
    </location>
</feature>
<dbReference type="Gene3D" id="1.10.510.10">
    <property type="entry name" value="Transferase(Phosphotransferase) domain 1"/>
    <property type="match status" value="1"/>
</dbReference>
<feature type="compositionally biased region" description="Low complexity" evidence="3">
    <location>
        <begin position="327"/>
        <end position="337"/>
    </location>
</feature>
<proteinExistence type="predicted"/>
<evidence type="ECO:0000313" key="6">
    <source>
        <dbReference type="Proteomes" id="UP000645828"/>
    </source>
</evidence>
<evidence type="ECO:0000256" key="2">
    <source>
        <dbReference type="ARBA" id="ARBA00022840"/>
    </source>
</evidence>
<gene>
    <name evidence="5" type="ORF">NYPRO_LOCUS1926</name>
</gene>
<dbReference type="InterPro" id="IPR011009">
    <property type="entry name" value="Kinase-like_dom_sf"/>
</dbReference>
<feature type="compositionally biased region" description="Basic and acidic residues" evidence="3">
    <location>
        <begin position="342"/>
        <end position="358"/>
    </location>
</feature>
<dbReference type="SUPFAM" id="SSF56112">
    <property type="entry name" value="Protein kinase-like (PK-like)"/>
    <property type="match status" value="1"/>
</dbReference>
<feature type="region of interest" description="Disordered" evidence="3">
    <location>
        <begin position="550"/>
        <end position="619"/>
    </location>
</feature>
<name>A0A811XYY2_NYCPR</name>
<dbReference type="InterPro" id="IPR001245">
    <property type="entry name" value="Ser-Thr/Tyr_kinase_cat_dom"/>
</dbReference>
<sequence length="695" mass="71174">MRGSCWAGRGQPWVPGSPGRGHLVAAGVAASAQGSRPAPGLGGDGRGPGTAARPGGQSCCTGHGIPGQAHPGPQYELSFRAGDLLRVEGGGLWGAVLLDAAGGALGQGYVPHSYLAEKETVESELWLGRISCSEAPHRLQAEDTLGTSLAGASEKPGANYVLSGTASVTLGASPWPPTGLRVPPTRPAPSVCVSAQTPPGRLLLGAPDASASVPAVRDRRAVRPRPPAGCPSSWSITRPGVCPTARGQSGAPVLGSEGGIPEGGLGGAPLACVPAVPPARAQAPAPREGWERPRGEFTLCRKLGSGYPREVFEGLWKDQVRVAIKPSPSGTSFSTHSTHGRCPLETRDDAGALQDGRRPHAHTPTRKPCPLGAGGPRVTGGRGHVLLQSQHYTHRDLAAGAPSWGHTSASRGLRAPGSPSRDTGRLTGTPAHAARSQVPEPLKATNARARSERSPRPPALAALPAPMSPLTAAAPCSARAGAAGKADRNIPHRRTAPDALSPGLYSIRSDMRSFGILLHEILSRAQVPYPGMSNHEAFLRVDSGYRVPCPPPSAHPPHTSGCSRAGTGTPRRGPASKPCGRGSPVSPGTRTRSERPPPAAAVEAAGPGSGERGRVPPWASNQEYGQRKVLTRPLGHGPALSGCSGGVAPAVLLRLLDGAAALYSQRQLQNPPAPGYPPFLKGPGLTLCHVAQASS</sequence>
<feature type="region of interest" description="Disordered" evidence="3">
    <location>
        <begin position="243"/>
        <end position="262"/>
    </location>
</feature>
<dbReference type="InterPro" id="IPR020635">
    <property type="entry name" value="Tyr_kinase_cat_dom"/>
</dbReference>
<dbReference type="InterPro" id="IPR036028">
    <property type="entry name" value="SH3-like_dom_sf"/>
</dbReference>
<dbReference type="InterPro" id="IPR050198">
    <property type="entry name" value="Non-receptor_tyrosine_kinases"/>
</dbReference>
<keyword evidence="2" id="KW-0067">ATP-binding</keyword>
<dbReference type="GO" id="GO:0005524">
    <property type="term" value="F:ATP binding"/>
    <property type="evidence" value="ECO:0007669"/>
    <property type="project" value="UniProtKB-KW"/>
</dbReference>
<feature type="region of interest" description="Disordered" evidence="3">
    <location>
        <begin position="214"/>
        <end position="235"/>
    </location>
</feature>
<evidence type="ECO:0000256" key="3">
    <source>
        <dbReference type="SAM" id="MobiDB-lite"/>
    </source>
</evidence>
<dbReference type="SMART" id="SM00219">
    <property type="entry name" value="TyrKc"/>
    <property type="match status" value="1"/>
</dbReference>
<dbReference type="Proteomes" id="UP000645828">
    <property type="component" value="Unassembled WGS sequence"/>
</dbReference>
<feature type="region of interest" description="Disordered" evidence="3">
    <location>
        <begin position="28"/>
        <end position="67"/>
    </location>
</feature>
<accession>A0A811XYY2</accession>
<feature type="compositionally biased region" description="Gly residues" evidence="3">
    <location>
        <begin position="372"/>
        <end position="382"/>
    </location>
</feature>
<evidence type="ECO:0000313" key="5">
    <source>
        <dbReference type="EMBL" id="CAD7669132.1"/>
    </source>
</evidence>
<dbReference type="Pfam" id="PF07714">
    <property type="entry name" value="PK_Tyr_Ser-Thr"/>
    <property type="match status" value="1"/>
</dbReference>
<dbReference type="GO" id="GO:0004713">
    <property type="term" value="F:protein tyrosine kinase activity"/>
    <property type="evidence" value="ECO:0007669"/>
    <property type="project" value="InterPro"/>
</dbReference>
<dbReference type="SUPFAM" id="SSF50044">
    <property type="entry name" value="SH3-domain"/>
    <property type="match status" value="1"/>
</dbReference>
<keyword evidence="6" id="KW-1185">Reference proteome</keyword>
<feature type="domain" description="Tyrosine-protein kinase catalytic" evidence="4">
    <location>
        <begin position="297"/>
        <end position="605"/>
    </location>
</feature>
<dbReference type="AlphaFoldDB" id="A0A811XYY2"/>
<comment type="caution">
    <text evidence="5">The sequence shown here is derived from an EMBL/GenBank/DDBJ whole genome shotgun (WGS) entry which is preliminary data.</text>
</comment>
<evidence type="ECO:0000259" key="4">
    <source>
        <dbReference type="SMART" id="SM00219"/>
    </source>
</evidence>
<evidence type="ECO:0000256" key="1">
    <source>
        <dbReference type="ARBA" id="ARBA00022741"/>
    </source>
</evidence>
<feature type="compositionally biased region" description="Low complexity" evidence="3">
    <location>
        <begin position="28"/>
        <end position="39"/>
    </location>
</feature>
<dbReference type="EMBL" id="CAJHUB010000653">
    <property type="protein sequence ID" value="CAD7669132.1"/>
    <property type="molecule type" value="Genomic_DNA"/>
</dbReference>
<feature type="region of interest" description="Disordered" evidence="3">
    <location>
        <begin position="399"/>
        <end position="459"/>
    </location>
</feature>
<keyword evidence="1" id="KW-0547">Nucleotide-binding</keyword>